<dbReference type="SUPFAM" id="SSF51556">
    <property type="entry name" value="Metallo-dependent hydrolases"/>
    <property type="match status" value="1"/>
</dbReference>
<evidence type="ECO:0000256" key="1">
    <source>
        <dbReference type="SAM" id="Phobius"/>
    </source>
</evidence>
<accession>A0ABS7E3H4</accession>
<keyword evidence="1" id="KW-0812">Transmembrane</keyword>
<dbReference type="PANTHER" id="PTHR43135">
    <property type="entry name" value="ALPHA-D-RIBOSE 1-METHYLPHOSPHONATE 5-TRIPHOSPHATE DIPHOSPHATASE"/>
    <property type="match status" value="1"/>
</dbReference>
<keyword evidence="1" id="KW-1133">Transmembrane helix</keyword>
<proteinExistence type="predicted"/>
<dbReference type="PANTHER" id="PTHR43135:SF3">
    <property type="entry name" value="ALPHA-D-RIBOSE 1-METHYLPHOSPHONATE 5-TRIPHOSPHATE DIPHOSPHATASE"/>
    <property type="match status" value="1"/>
</dbReference>
<gene>
    <name evidence="3" type="ORF">K0625_07940</name>
</gene>
<evidence type="ECO:0000259" key="2">
    <source>
        <dbReference type="Pfam" id="PF01979"/>
    </source>
</evidence>
<dbReference type="SUPFAM" id="SSF51338">
    <property type="entry name" value="Composite domain of metallo-dependent hydrolases"/>
    <property type="match status" value="1"/>
</dbReference>
<dbReference type="Gene3D" id="1.20.58.520">
    <property type="entry name" value="Amidohydrolase"/>
    <property type="match status" value="1"/>
</dbReference>
<dbReference type="Proteomes" id="UP001195963">
    <property type="component" value="Unassembled WGS sequence"/>
</dbReference>
<dbReference type="RefSeq" id="WP_220109204.1">
    <property type="nucleotide sequence ID" value="NZ_JAHZST010000004.1"/>
</dbReference>
<dbReference type="InterPro" id="IPR011059">
    <property type="entry name" value="Metal-dep_hydrolase_composite"/>
</dbReference>
<dbReference type="Gene3D" id="2.30.40.10">
    <property type="entry name" value="Urease, subunit C, domain 1"/>
    <property type="match status" value="2"/>
</dbReference>
<evidence type="ECO:0000313" key="3">
    <source>
        <dbReference type="EMBL" id="MBW8183597.1"/>
    </source>
</evidence>
<keyword evidence="4" id="KW-1185">Reference proteome</keyword>
<comment type="caution">
    <text evidence="3">The sequence shown here is derived from an EMBL/GenBank/DDBJ whole genome shotgun (WGS) entry which is preliminary data.</text>
</comment>
<feature type="transmembrane region" description="Helical" evidence="1">
    <location>
        <begin position="7"/>
        <end position="29"/>
    </location>
</feature>
<dbReference type="Gene3D" id="3.30.110.90">
    <property type="entry name" value="Amidohydrolase"/>
    <property type="match status" value="2"/>
</dbReference>
<keyword evidence="1" id="KW-0472">Membrane</keyword>
<dbReference type="InterPro" id="IPR051781">
    <property type="entry name" value="Metallo-dep_Hydrolase"/>
</dbReference>
<dbReference type="Pfam" id="PF01979">
    <property type="entry name" value="Amidohydro_1"/>
    <property type="match status" value="1"/>
</dbReference>
<protein>
    <submittedName>
        <fullName evidence="3">Amidohydrolase family protein</fullName>
    </submittedName>
</protein>
<reference evidence="3 4" key="1">
    <citation type="submission" date="2021-07" db="EMBL/GenBank/DDBJ databases">
        <title>Shewanella sp. nov, isolated from SCS.</title>
        <authorList>
            <person name="Cao W.R."/>
        </authorList>
    </citation>
    <scope>NUCLEOTIDE SEQUENCE [LARGE SCALE GENOMIC DNA]</scope>
    <source>
        <strain evidence="3 4">NR704-98</strain>
    </source>
</reference>
<dbReference type="EMBL" id="JAHZST010000004">
    <property type="protein sequence ID" value="MBW8183597.1"/>
    <property type="molecule type" value="Genomic_DNA"/>
</dbReference>
<evidence type="ECO:0000313" key="4">
    <source>
        <dbReference type="Proteomes" id="UP001195963"/>
    </source>
</evidence>
<name>A0ABS7E3H4_9GAMM</name>
<organism evidence="3 4">
    <name type="scientific">Shewanella nanhaiensis</name>
    <dbReference type="NCBI Taxonomy" id="2864872"/>
    <lineage>
        <taxon>Bacteria</taxon>
        <taxon>Pseudomonadati</taxon>
        <taxon>Pseudomonadota</taxon>
        <taxon>Gammaproteobacteria</taxon>
        <taxon>Alteromonadales</taxon>
        <taxon>Shewanellaceae</taxon>
        <taxon>Shewanella</taxon>
    </lineage>
</organism>
<feature type="domain" description="Amidohydrolase-related" evidence="2">
    <location>
        <begin position="110"/>
        <end position="483"/>
    </location>
</feature>
<dbReference type="InterPro" id="IPR006680">
    <property type="entry name" value="Amidohydro-rel"/>
</dbReference>
<dbReference type="Gene3D" id="3.40.50.10910">
    <property type="entry name" value="Amidohydrolase"/>
    <property type="match status" value="1"/>
</dbReference>
<sequence length="513" mass="57337">MMNISRLTRWVAGALLFVLCVSLITYTWVEYQMTQRAGGHTQVIERGQFSPTNGPILIENVNLLSTDGLTMLPDQSILLENGKITHINPPQERVDSLLNNPLIVDGSNKYLIPGLVDSHVHLERSPNDLLLYLANGITYIRDMGGVPEYIAWRKQIREDFIGPDIFIASEKVNSLSGIEALFNSWTRTRINVSTHEQVNKLVKSLVDDGFDAIKISSFINEEIYHQLLDSGKAAGLPTVGHLPYSIGLNGLWHSGQTELAHVEEITKALSEDFGGYHHDRAEQYLSYVEMRSNRVARKLKEKQITVTSSIWLMESLTRQKFALTPLLKEIALPYANPGIVEGTVLAKGWLPGHNSYQLSQETLGDPQAIERSKRFWQTYVSAIHIMTQALNNNDVLFMAGTDANTAAVVPGFSLHDELNSLTQVGLSNAQSLYSATAAPGEWMRSNTGKIKLGYQADLILLDSNPLLDINNTRSINAVFREGRMFDRTQLDAMLAEVRRVNNKARHQGINQFN</sequence>
<dbReference type="InterPro" id="IPR032466">
    <property type="entry name" value="Metal_Hydrolase"/>
</dbReference>